<dbReference type="RefSeq" id="WP_012386158.1">
    <property type="nucleotide sequence ID" value="NC_010581.1"/>
</dbReference>
<evidence type="ECO:0000256" key="1">
    <source>
        <dbReference type="ARBA" id="ARBA00004651"/>
    </source>
</evidence>
<dbReference type="Proteomes" id="UP000001695">
    <property type="component" value="Chromosome"/>
</dbReference>
<name>B2ID45_BEII9</name>
<dbReference type="KEGG" id="bid:Bind_3250"/>
<dbReference type="STRING" id="395963.Bind_3250"/>
<keyword evidence="4 6" id="KW-1133">Transmembrane helix</keyword>
<dbReference type="Pfam" id="PF03631">
    <property type="entry name" value="Virul_fac_BrkB"/>
    <property type="match status" value="1"/>
</dbReference>
<organism evidence="7 8">
    <name type="scientific">Beijerinckia indica subsp. indica (strain ATCC 9039 / DSM 1715 / NCIMB 8712)</name>
    <dbReference type="NCBI Taxonomy" id="395963"/>
    <lineage>
        <taxon>Bacteria</taxon>
        <taxon>Pseudomonadati</taxon>
        <taxon>Pseudomonadota</taxon>
        <taxon>Alphaproteobacteria</taxon>
        <taxon>Hyphomicrobiales</taxon>
        <taxon>Beijerinckiaceae</taxon>
        <taxon>Beijerinckia</taxon>
    </lineage>
</organism>
<dbReference type="NCBIfam" id="TIGR00765">
    <property type="entry name" value="yihY_not_rbn"/>
    <property type="match status" value="1"/>
</dbReference>
<evidence type="ECO:0000256" key="4">
    <source>
        <dbReference type="ARBA" id="ARBA00022989"/>
    </source>
</evidence>
<reference evidence="7 8" key="2">
    <citation type="journal article" date="2010" name="J. Bacteriol.">
        <title>Complete genome sequence of Beijerinckia indica subsp. indica.</title>
        <authorList>
            <person name="Tamas I."/>
            <person name="Dedysh S.N."/>
            <person name="Liesack W."/>
            <person name="Stott M.B."/>
            <person name="Alam M."/>
            <person name="Murrell J.C."/>
            <person name="Dunfield P.F."/>
        </authorList>
    </citation>
    <scope>NUCLEOTIDE SEQUENCE [LARGE SCALE GENOMIC DNA]</scope>
    <source>
        <strain evidence="8">ATCC 9039 / DSM 1715 / NCIMB 8712</strain>
    </source>
</reference>
<dbReference type="HOGENOM" id="CLU_045539_4_3_5"/>
<keyword evidence="8" id="KW-1185">Reference proteome</keyword>
<evidence type="ECO:0000256" key="2">
    <source>
        <dbReference type="ARBA" id="ARBA00022475"/>
    </source>
</evidence>
<keyword evidence="5 6" id="KW-0472">Membrane</keyword>
<evidence type="ECO:0000256" key="5">
    <source>
        <dbReference type="ARBA" id="ARBA00023136"/>
    </source>
</evidence>
<evidence type="ECO:0000313" key="8">
    <source>
        <dbReference type="Proteomes" id="UP000001695"/>
    </source>
</evidence>
<dbReference type="PIRSF" id="PIRSF035875">
    <property type="entry name" value="RNase_BN"/>
    <property type="match status" value="1"/>
</dbReference>
<feature type="transmembrane region" description="Helical" evidence="6">
    <location>
        <begin position="221"/>
        <end position="240"/>
    </location>
</feature>
<sequence length="302" mass="33400">MGFRLAKEWARLARLPILSLFLEAFYRFVEDDGWAIASHIALSALTSMFPFLIFVTALAAFLGSQNLPEEAVTFLFNTWPAEVAGPLAQEIHNVLTQARGGLLTLSVVLAIYFSSSGVEALRIALNRAYDVKDVRPWYLLRLESIVYVFIGAFGLLTFALLIVLAPLIWEIILRFAPGMAPLQQYVTVLRFSIVTAILLLALVIMHKYLPAGRRHLRDIIVGILLTFVLWIAGGMAFGSYLAEFARNYVTTYAGLASVMIALVFFYMLACIFIYGGELNAAILRHSRRKQAAIAAIMGGEGG</sequence>
<feature type="transmembrane region" description="Helical" evidence="6">
    <location>
        <begin position="189"/>
        <end position="209"/>
    </location>
</feature>
<dbReference type="EMBL" id="CP001016">
    <property type="protein sequence ID" value="ACB96810.1"/>
    <property type="molecule type" value="Genomic_DNA"/>
</dbReference>
<feature type="transmembrane region" description="Helical" evidence="6">
    <location>
        <begin position="102"/>
        <end position="125"/>
    </location>
</feature>
<comment type="subcellular location">
    <subcellularLocation>
        <location evidence="1">Cell membrane</location>
        <topology evidence="1">Multi-pass membrane protein</topology>
    </subcellularLocation>
</comment>
<feature type="transmembrane region" description="Helical" evidence="6">
    <location>
        <begin position="41"/>
        <end position="62"/>
    </location>
</feature>
<evidence type="ECO:0000256" key="3">
    <source>
        <dbReference type="ARBA" id="ARBA00022692"/>
    </source>
</evidence>
<keyword evidence="3 6" id="KW-0812">Transmembrane</keyword>
<accession>B2ID45</accession>
<evidence type="ECO:0000256" key="6">
    <source>
        <dbReference type="SAM" id="Phobius"/>
    </source>
</evidence>
<dbReference type="AlphaFoldDB" id="B2ID45"/>
<protein>
    <submittedName>
        <fullName evidence="7">Ribonuclease BN</fullName>
    </submittedName>
</protein>
<evidence type="ECO:0000313" key="7">
    <source>
        <dbReference type="EMBL" id="ACB96810.1"/>
    </source>
</evidence>
<dbReference type="PANTHER" id="PTHR30213:SF0">
    <property type="entry name" value="UPF0761 MEMBRANE PROTEIN YIHY"/>
    <property type="match status" value="1"/>
</dbReference>
<feature type="transmembrane region" description="Helical" evidence="6">
    <location>
        <begin position="145"/>
        <end position="169"/>
    </location>
</feature>
<dbReference type="eggNOG" id="COG1295">
    <property type="taxonomic scope" value="Bacteria"/>
</dbReference>
<proteinExistence type="predicted"/>
<dbReference type="PANTHER" id="PTHR30213">
    <property type="entry name" value="INNER MEMBRANE PROTEIN YHJD"/>
    <property type="match status" value="1"/>
</dbReference>
<dbReference type="OrthoDB" id="7163777at2"/>
<dbReference type="InterPro" id="IPR017039">
    <property type="entry name" value="Virul_fac_BrkB"/>
</dbReference>
<reference evidence="8" key="1">
    <citation type="submission" date="2008-03" db="EMBL/GenBank/DDBJ databases">
        <title>Complete sequence of chromosome of Beijerinckia indica subsp. indica ATCC 9039.</title>
        <authorList>
            <consortium name="US DOE Joint Genome Institute"/>
            <person name="Copeland A."/>
            <person name="Lucas S."/>
            <person name="Lapidus A."/>
            <person name="Glavina del Rio T."/>
            <person name="Dalin E."/>
            <person name="Tice H."/>
            <person name="Bruce D."/>
            <person name="Goodwin L."/>
            <person name="Pitluck S."/>
            <person name="LaButti K."/>
            <person name="Schmutz J."/>
            <person name="Larimer F."/>
            <person name="Land M."/>
            <person name="Hauser L."/>
            <person name="Kyrpides N."/>
            <person name="Mikhailova N."/>
            <person name="Dunfield P.F."/>
            <person name="Dedysh S.N."/>
            <person name="Liesack W."/>
            <person name="Saw J.H."/>
            <person name="Alam M."/>
            <person name="Chen Y."/>
            <person name="Murrell J.C."/>
            <person name="Richardson P."/>
        </authorList>
    </citation>
    <scope>NUCLEOTIDE SEQUENCE [LARGE SCALE GENOMIC DNA]</scope>
    <source>
        <strain evidence="8">ATCC 9039 / DSM 1715 / NCIMB 8712</strain>
    </source>
</reference>
<dbReference type="GO" id="GO:0005886">
    <property type="term" value="C:plasma membrane"/>
    <property type="evidence" value="ECO:0007669"/>
    <property type="project" value="UniProtKB-SubCell"/>
</dbReference>
<gene>
    <name evidence="7" type="ordered locus">Bind_3250</name>
</gene>
<feature type="transmembrane region" description="Helical" evidence="6">
    <location>
        <begin position="252"/>
        <end position="274"/>
    </location>
</feature>
<keyword evidence="2" id="KW-1003">Cell membrane</keyword>